<comment type="subcellular location">
    <subcellularLocation>
        <location evidence="1">Membrane</location>
    </subcellularLocation>
</comment>
<keyword evidence="6" id="KW-0472">Membrane</keyword>
<dbReference type="Gene3D" id="3.30.565.10">
    <property type="entry name" value="Histidine kinase-like ATPase, C-terminal domain"/>
    <property type="match status" value="1"/>
</dbReference>
<dbReference type="PATRIC" id="fig|1235802.3.peg.3005"/>
<evidence type="ECO:0000256" key="5">
    <source>
        <dbReference type="SAM" id="Coils"/>
    </source>
</evidence>
<keyword evidence="3" id="KW-0808">Transferase</keyword>
<dbReference type="InterPro" id="IPR036890">
    <property type="entry name" value="HATPase_C_sf"/>
</dbReference>
<dbReference type="PROSITE" id="PS50885">
    <property type="entry name" value="HAMP"/>
    <property type="match status" value="1"/>
</dbReference>
<proteinExistence type="predicted"/>
<dbReference type="Gene3D" id="6.10.340.10">
    <property type="match status" value="1"/>
</dbReference>
<protein>
    <recommendedName>
        <fullName evidence="7">HAMP domain-containing protein</fullName>
    </recommendedName>
</protein>
<keyword evidence="4" id="KW-0418">Kinase</keyword>
<evidence type="ECO:0000313" key="9">
    <source>
        <dbReference type="Proteomes" id="UP000012589"/>
    </source>
</evidence>
<dbReference type="SUPFAM" id="SSF158472">
    <property type="entry name" value="HAMP domain-like"/>
    <property type="match status" value="1"/>
</dbReference>
<dbReference type="STRING" id="1235802.C823_02843"/>
<dbReference type="SUPFAM" id="SSF55874">
    <property type="entry name" value="ATPase domain of HSP90 chaperone/DNA topoisomerase II/histidine kinase"/>
    <property type="match status" value="1"/>
</dbReference>
<dbReference type="PANTHER" id="PTHR34220">
    <property type="entry name" value="SENSOR HISTIDINE KINASE YPDA"/>
    <property type="match status" value="1"/>
</dbReference>
<comment type="caution">
    <text evidence="8">The sequence shown here is derived from an EMBL/GenBank/DDBJ whole genome shotgun (WGS) entry which is preliminary data.</text>
</comment>
<dbReference type="InterPro" id="IPR003594">
    <property type="entry name" value="HATPase_dom"/>
</dbReference>
<dbReference type="PANTHER" id="PTHR34220:SF7">
    <property type="entry name" value="SENSOR HISTIDINE KINASE YPDA"/>
    <property type="match status" value="1"/>
</dbReference>
<evidence type="ECO:0000256" key="4">
    <source>
        <dbReference type="ARBA" id="ARBA00022777"/>
    </source>
</evidence>
<feature type="domain" description="HAMP" evidence="7">
    <location>
        <begin position="310"/>
        <end position="362"/>
    </location>
</feature>
<feature type="coiled-coil region" evidence="5">
    <location>
        <begin position="350"/>
        <end position="377"/>
    </location>
</feature>
<dbReference type="AlphaFoldDB" id="N2A8W6"/>
<feature type="transmembrane region" description="Helical" evidence="6">
    <location>
        <begin position="287"/>
        <end position="308"/>
    </location>
</feature>
<organism evidence="8 9">
    <name type="scientific">Eubacterium plexicaudatum ASF492</name>
    <dbReference type="NCBI Taxonomy" id="1235802"/>
    <lineage>
        <taxon>Bacteria</taxon>
        <taxon>Bacillati</taxon>
        <taxon>Bacillota</taxon>
        <taxon>Clostridia</taxon>
        <taxon>Eubacteriales</taxon>
        <taxon>Eubacteriaceae</taxon>
        <taxon>Eubacterium</taxon>
    </lineage>
</organism>
<dbReference type="Proteomes" id="UP000012589">
    <property type="component" value="Unassembled WGS sequence"/>
</dbReference>
<dbReference type="Pfam" id="PF00672">
    <property type="entry name" value="HAMP"/>
    <property type="match status" value="1"/>
</dbReference>
<keyword evidence="9" id="KW-1185">Reference proteome</keyword>
<keyword evidence="2" id="KW-0597">Phosphoprotein</keyword>
<dbReference type="OrthoDB" id="9809348at2"/>
<evidence type="ECO:0000256" key="1">
    <source>
        <dbReference type="ARBA" id="ARBA00004370"/>
    </source>
</evidence>
<evidence type="ECO:0000256" key="3">
    <source>
        <dbReference type="ARBA" id="ARBA00022679"/>
    </source>
</evidence>
<dbReference type="SMART" id="SM00304">
    <property type="entry name" value="HAMP"/>
    <property type="match status" value="1"/>
</dbReference>
<evidence type="ECO:0000259" key="7">
    <source>
        <dbReference type="PROSITE" id="PS50885"/>
    </source>
</evidence>
<evidence type="ECO:0000313" key="8">
    <source>
        <dbReference type="EMBL" id="EMZ25827.1"/>
    </source>
</evidence>
<sequence length="589" mass="67533">MKKIHGIQRIFLNYVLTLLTIAMALSAVGIGILLGKTVNQSTISQYTHVNDRIAVLLENEYDRTDTIMKHCLESQEIQDSLRSREPDNMERERLELMLSYVDLKSLETYLYVDNKQNLYLQAYRNTSYEKFCASGLKEALGDEYSKTCWIRTKDRVFDREGSYLFIGRYMRNMEFHHEPGMLFFQVNEGFFQNILKASAQEDAICMILDPSGQLCSRTHRDSFALSKKQKANLCAKMEEYQSKGISQARFHLQGVGAVIFQTAANSGFTAATLIPDSIFYAVAVRNLLILLGVYAVIAVMAVICSVYFSRRFTKPVTQISNAMKEFESGDFSSTLQLQTNTELDTIGNAFNNMVKNIEQLVQEVKENEQALRRSELSSLMYQINPHFLYNTLDTIYMLARINKEEVTMKMIQALSKFMKVSLSKGSDVIPVSDELEHIKSYMEIQKIRNNDLFQYEIECEEHLNEVPVLKLILQPLVENAIKHGFAKIYQDGRILIRVSQEGKELVFRIENNGEQMRQEVIELIQMMVKEDLSAIRCAFPGQESGYGIGNVISRLRLKYEDKIAFYYESDERGTSCTIRIPLQEACGSS</sequence>
<name>N2A8W6_9FIRM</name>
<gene>
    <name evidence="8" type="ORF">C823_02843</name>
</gene>
<dbReference type="Pfam" id="PF02518">
    <property type="entry name" value="HATPase_c"/>
    <property type="match status" value="1"/>
</dbReference>
<dbReference type="InterPro" id="IPR010559">
    <property type="entry name" value="Sig_transdc_His_kin_internal"/>
</dbReference>
<dbReference type="eggNOG" id="COG2972">
    <property type="taxonomic scope" value="Bacteria"/>
</dbReference>
<evidence type="ECO:0000256" key="6">
    <source>
        <dbReference type="SAM" id="Phobius"/>
    </source>
</evidence>
<keyword evidence="5" id="KW-0175">Coiled coil</keyword>
<keyword evidence="6" id="KW-0812">Transmembrane</keyword>
<dbReference type="HOGENOM" id="CLU_020473_6_1_9"/>
<dbReference type="Pfam" id="PF06580">
    <property type="entry name" value="His_kinase"/>
    <property type="match status" value="1"/>
</dbReference>
<dbReference type="InterPro" id="IPR003660">
    <property type="entry name" value="HAMP_dom"/>
</dbReference>
<accession>N2A8W6</accession>
<dbReference type="GO" id="GO:0000155">
    <property type="term" value="F:phosphorelay sensor kinase activity"/>
    <property type="evidence" value="ECO:0007669"/>
    <property type="project" value="InterPro"/>
</dbReference>
<dbReference type="GO" id="GO:0016020">
    <property type="term" value="C:membrane"/>
    <property type="evidence" value="ECO:0007669"/>
    <property type="project" value="UniProtKB-SubCell"/>
</dbReference>
<keyword evidence="6" id="KW-1133">Transmembrane helix</keyword>
<feature type="transmembrane region" description="Helical" evidence="6">
    <location>
        <begin position="12"/>
        <end position="34"/>
    </location>
</feature>
<dbReference type="InterPro" id="IPR050640">
    <property type="entry name" value="Bact_2-comp_sensor_kinase"/>
</dbReference>
<reference evidence="8 9" key="1">
    <citation type="journal article" date="2014" name="Genome Announc.">
        <title>Draft genome sequences of the altered schaedler flora, a defined bacterial community from gnotobiotic mice.</title>
        <authorList>
            <person name="Wannemuehler M.J."/>
            <person name="Overstreet A.M."/>
            <person name="Ward D.V."/>
            <person name="Phillips G.J."/>
        </authorList>
    </citation>
    <scope>NUCLEOTIDE SEQUENCE [LARGE SCALE GENOMIC DNA]</scope>
    <source>
        <strain evidence="8 9">ASF492</strain>
    </source>
</reference>
<evidence type="ECO:0000256" key="2">
    <source>
        <dbReference type="ARBA" id="ARBA00022553"/>
    </source>
</evidence>
<dbReference type="EMBL" id="AQFT01000087">
    <property type="protein sequence ID" value="EMZ25827.1"/>
    <property type="molecule type" value="Genomic_DNA"/>
</dbReference>
<dbReference type="CDD" id="cd06225">
    <property type="entry name" value="HAMP"/>
    <property type="match status" value="1"/>
</dbReference>